<proteinExistence type="predicted"/>
<accession>A0A917V839</accession>
<evidence type="ECO:0000259" key="1">
    <source>
        <dbReference type="Pfam" id="PF12973"/>
    </source>
</evidence>
<keyword evidence="3" id="KW-1185">Reference proteome</keyword>
<comment type="caution">
    <text evidence="2">The sequence shown here is derived from an EMBL/GenBank/DDBJ whole genome shotgun (WGS) entry which is preliminary data.</text>
</comment>
<dbReference type="InterPro" id="IPR025979">
    <property type="entry name" value="ChrR-like_cupin_dom"/>
</dbReference>
<reference evidence="2 3" key="1">
    <citation type="journal article" date="2014" name="Int. J. Syst. Evol. Microbiol.">
        <title>Complete genome sequence of Corynebacterium casei LMG S-19264T (=DSM 44701T), isolated from a smear-ripened cheese.</title>
        <authorList>
            <consortium name="US DOE Joint Genome Institute (JGI-PGF)"/>
            <person name="Walter F."/>
            <person name="Albersmeier A."/>
            <person name="Kalinowski J."/>
            <person name="Ruckert C."/>
        </authorList>
    </citation>
    <scope>NUCLEOTIDE SEQUENCE [LARGE SCALE GENOMIC DNA]</scope>
    <source>
        <strain evidence="2 3">CGMCC 1.9161</strain>
    </source>
</reference>
<evidence type="ECO:0000313" key="2">
    <source>
        <dbReference type="EMBL" id="GGK49216.1"/>
    </source>
</evidence>
<organism evidence="2 3">
    <name type="scientific">Salinarimonas ramus</name>
    <dbReference type="NCBI Taxonomy" id="690164"/>
    <lineage>
        <taxon>Bacteria</taxon>
        <taxon>Pseudomonadati</taxon>
        <taxon>Pseudomonadota</taxon>
        <taxon>Alphaproteobacteria</taxon>
        <taxon>Hyphomicrobiales</taxon>
        <taxon>Salinarimonadaceae</taxon>
        <taxon>Salinarimonas</taxon>
    </lineage>
</organism>
<dbReference type="InterPro" id="IPR012807">
    <property type="entry name" value="Anti-sigma_ChrR"/>
</dbReference>
<dbReference type="Proteomes" id="UP000600449">
    <property type="component" value="Unassembled WGS sequence"/>
</dbReference>
<dbReference type="InterPro" id="IPR041916">
    <property type="entry name" value="Anti_sigma_zinc_sf"/>
</dbReference>
<protein>
    <submittedName>
        <fullName evidence="2">Transcriptional regulator</fullName>
    </submittedName>
</protein>
<sequence>MNPIGQTHEQPLDTLLAGYARGVLSAPLHALVATHLAIRPEGRRYVAALEAATAADIERVEPVSIADRDARLAAIFAAGESTPGEPIRSPAASGFHGDDIVPYPLARYLGASLADTPWRTLLPGVKEFRVSDNEDGEATLYWIRGGRKIPSHTHEGSEYTLVLKGAFSDMNGHYLRGDIAIADMDVDHQPHADPGEDCFCFAVTDAPLKLTGPIGRIVQKIFRH</sequence>
<dbReference type="InterPro" id="IPR011051">
    <property type="entry name" value="RmlC_Cupin_sf"/>
</dbReference>
<dbReference type="CDD" id="cd20301">
    <property type="entry name" value="cupin_ChrR"/>
    <property type="match status" value="1"/>
</dbReference>
<dbReference type="Gene3D" id="1.10.10.1320">
    <property type="entry name" value="Anti-sigma factor, zinc-finger domain"/>
    <property type="match status" value="1"/>
</dbReference>
<dbReference type="NCBIfam" id="TIGR02451">
    <property type="entry name" value="anti_sig_ChrR"/>
    <property type="match status" value="1"/>
</dbReference>
<dbReference type="Gene3D" id="2.60.120.10">
    <property type="entry name" value="Jelly Rolls"/>
    <property type="match status" value="1"/>
</dbReference>
<feature type="domain" description="ChrR-like cupin" evidence="1">
    <location>
        <begin position="113"/>
        <end position="204"/>
    </location>
</feature>
<dbReference type="InterPro" id="IPR014710">
    <property type="entry name" value="RmlC-like_jellyroll"/>
</dbReference>
<dbReference type="SUPFAM" id="SSF51182">
    <property type="entry name" value="RmlC-like cupins"/>
    <property type="match status" value="1"/>
</dbReference>
<evidence type="ECO:0000313" key="3">
    <source>
        <dbReference type="Proteomes" id="UP000600449"/>
    </source>
</evidence>
<dbReference type="AlphaFoldDB" id="A0A917V839"/>
<name>A0A917V839_9HYPH</name>
<dbReference type="EMBL" id="BMMF01000014">
    <property type="protein sequence ID" value="GGK49216.1"/>
    <property type="molecule type" value="Genomic_DNA"/>
</dbReference>
<dbReference type="RefSeq" id="WP_244645601.1">
    <property type="nucleotide sequence ID" value="NZ_BMMF01000014.1"/>
</dbReference>
<gene>
    <name evidence="2" type="ORF">GCM10011322_40300</name>
</gene>
<dbReference type="Pfam" id="PF12973">
    <property type="entry name" value="Cupin_7"/>
    <property type="match status" value="1"/>
</dbReference>